<dbReference type="OrthoDB" id="5981483at2759"/>
<gene>
    <name evidence="2" type="ORF">MEDL_53225</name>
</gene>
<protein>
    <recommendedName>
        <fullName evidence="1">Dynamin N-terminal domain-containing protein</fullName>
    </recommendedName>
</protein>
<evidence type="ECO:0000259" key="1">
    <source>
        <dbReference type="Pfam" id="PF00350"/>
    </source>
</evidence>
<dbReference type="InterPro" id="IPR027417">
    <property type="entry name" value="P-loop_NTPase"/>
</dbReference>
<comment type="caution">
    <text evidence="2">The sequence shown here is derived from an EMBL/GenBank/DDBJ whole genome shotgun (WGS) entry which is preliminary data.</text>
</comment>
<dbReference type="PANTHER" id="PTHR26392">
    <property type="entry name" value="MITOGEN-ACTIVATED PROTEIN KINASE KINASE KINASE 7-RELATED"/>
    <property type="match status" value="1"/>
</dbReference>
<dbReference type="EMBL" id="CAJPWZ010002578">
    <property type="protein sequence ID" value="CAG2240911.1"/>
    <property type="molecule type" value="Genomic_DNA"/>
</dbReference>
<organism evidence="2 3">
    <name type="scientific">Mytilus edulis</name>
    <name type="common">Blue mussel</name>
    <dbReference type="NCBI Taxonomy" id="6550"/>
    <lineage>
        <taxon>Eukaryota</taxon>
        <taxon>Metazoa</taxon>
        <taxon>Spiralia</taxon>
        <taxon>Lophotrochozoa</taxon>
        <taxon>Mollusca</taxon>
        <taxon>Bivalvia</taxon>
        <taxon>Autobranchia</taxon>
        <taxon>Pteriomorphia</taxon>
        <taxon>Mytilida</taxon>
        <taxon>Mytiloidea</taxon>
        <taxon>Mytilidae</taxon>
        <taxon>Mytilinae</taxon>
        <taxon>Mytilus</taxon>
    </lineage>
</organism>
<reference evidence="2" key="1">
    <citation type="submission" date="2021-03" db="EMBL/GenBank/DDBJ databases">
        <authorList>
            <person name="Bekaert M."/>
        </authorList>
    </citation>
    <scope>NUCLEOTIDE SEQUENCE</scope>
</reference>
<dbReference type="Proteomes" id="UP000683360">
    <property type="component" value="Unassembled WGS sequence"/>
</dbReference>
<accession>A0A8S3U436</accession>
<sequence>MCFMNKEISLCETSSGKSGFINLLIGSNVLPVSTLTCTSTIIKLHDSSKKEIFITKENGEKKHIEFDSDVESSTMQIEVKKYVSLKGAVLNCKCVDIYLPIPMLKGHTIIVDTPGIGSSHNPELTTRLFEYLPRAVAFIYVIDSSRSGGIEKDRLNCEDNLHCCYKSRLPIKLQYYFTPPDTESEAGVITWTLLAIFEEQRNWKQSGKLVEFDGSKVIFVCNKWDIVVEEEDDVDVFTYINEKLCENWPSFHKNQLFKLSVKQERELAKHGKSSEDYQKLLHGIGKMVPGSLEAKVVMNIRKQCHKKYREDRCKQLSKTVSLHLNNPKTMKRIFQWSAEQLDCHSLSFVEIKYLRMKMISSRIERELKDFWEREQIKKLSSDFEQFLLEQLLLFDEQSREVRRQIRNIRNHRVSSFELNVSPGFSLLGMIAYGVLSIFSAPLWLPFSLIATKPSCNPIEVAIRSENMIRMAEYKSRPSFLCWNGAKKSCIWITLKIKFISDLNTNTFRVFGKSSTCVWKNRSTTDKG</sequence>
<proteinExistence type="predicted"/>
<evidence type="ECO:0000313" key="2">
    <source>
        <dbReference type="EMBL" id="CAG2240911.1"/>
    </source>
</evidence>
<dbReference type="SUPFAM" id="SSF52540">
    <property type="entry name" value="P-loop containing nucleoside triphosphate hydrolases"/>
    <property type="match status" value="1"/>
</dbReference>
<dbReference type="PANTHER" id="PTHR26392:SF92">
    <property type="entry name" value="PROTEIN KINASE DOMAIN-CONTAINING PROTEIN"/>
    <property type="match status" value="1"/>
</dbReference>
<keyword evidence="3" id="KW-1185">Reference proteome</keyword>
<name>A0A8S3U436_MYTED</name>
<dbReference type="InterPro" id="IPR045063">
    <property type="entry name" value="Dynamin_N"/>
</dbReference>
<dbReference type="AlphaFoldDB" id="A0A8S3U436"/>
<dbReference type="Pfam" id="PF00350">
    <property type="entry name" value="Dynamin_N"/>
    <property type="match status" value="1"/>
</dbReference>
<feature type="domain" description="Dynamin N-terminal" evidence="1">
    <location>
        <begin position="13"/>
        <end position="147"/>
    </location>
</feature>
<evidence type="ECO:0000313" key="3">
    <source>
        <dbReference type="Proteomes" id="UP000683360"/>
    </source>
</evidence>
<dbReference type="Gene3D" id="3.40.50.300">
    <property type="entry name" value="P-loop containing nucleotide triphosphate hydrolases"/>
    <property type="match status" value="1"/>
</dbReference>